<evidence type="ECO:0000313" key="1">
    <source>
        <dbReference type="EMBL" id="CAI8005631.1"/>
    </source>
</evidence>
<gene>
    <name evidence="1" type="ORF">GBAR_LOCUS4325</name>
</gene>
<dbReference type="EMBL" id="CASHTH010000622">
    <property type="protein sequence ID" value="CAI8005631.1"/>
    <property type="molecule type" value="Genomic_DNA"/>
</dbReference>
<accession>A0AA35R882</accession>
<organism evidence="1 2">
    <name type="scientific">Geodia barretti</name>
    <name type="common">Barrett's horny sponge</name>
    <dbReference type="NCBI Taxonomy" id="519541"/>
    <lineage>
        <taxon>Eukaryota</taxon>
        <taxon>Metazoa</taxon>
        <taxon>Porifera</taxon>
        <taxon>Demospongiae</taxon>
        <taxon>Heteroscleromorpha</taxon>
        <taxon>Tetractinellida</taxon>
        <taxon>Astrophorina</taxon>
        <taxon>Geodiidae</taxon>
        <taxon>Geodia</taxon>
    </lineage>
</organism>
<evidence type="ECO:0000313" key="2">
    <source>
        <dbReference type="Proteomes" id="UP001174909"/>
    </source>
</evidence>
<proteinExistence type="predicted"/>
<reference evidence="1" key="1">
    <citation type="submission" date="2023-03" db="EMBL/GenBank/DDBJ databases">
        <authorList>
            <person name="Steffen K."/>
            <person name="Cardenas P."/>
        </authorList>
    </citation>
    <scope>NUCLEOTIDE SEQUENCE</scope>
</reference>
<sequence length="135" mass="14742">HAHARTYKFSDVTKIRARPTFCYSNVRSNGSHKYAIHGPLSGAADTEAQGAPVGSQGERNERGSLLLLCSETRGKETGGLSADCCSMSVSIRRPRSSCHMTFTAIHSNTSTPSAWSWCPSVRTRWCVSLSHWLAL</sequence>
<feature type="non-terminal residue" evidence="1">
    <location>
        <position position="135"/>
    </location>
</feature>
<name>A0AA35R882_GEOBA</name>
<comment type="caution">
    <text evidence="1">The sequence shown here is derived from an EMBL/GenBank/DDBJ whole genome shotgun (WGS) entry which is preliminary data.</text>
</comment>
<protein>
    <submittedName>
        <fullName evidence="1">Uncharacterized protein</fullName>
    </submittedName>
</protein>
<dbReference type="Proteomes" id="UP001174909">
    <property type="component" value="Unassembled WGS sequence"/>
</dbReference>
<keyword evidence="2" id="KW-1185">Reference proteome</keyword>
<dbReference type="AlphaFoldDB" id="A0AA35R882"/>